<organism evidence="1 2">
    <name type="scientific">Dipteronia dyeriana</name>
    <dbReference type="NCBI Taxonomy" id="168575"/>
    <lineage>
        <taxon>Eukaryota</taxon>
        <taxon>Viridiplantae</taxon>
        <taxon>Streptophyta</taxon>
        <taxon>Embryophyta</taxon>
        <taxon>Tracheophyta</taxon>
        <taxon>Spermatophyta</taxon>
        <taxon>Magnoliopsida</taxon>
        <taxon>eudicotyledons</taxon>
        <taxon>Gunneridae</taxon>
        <taxon>Pentapetalae</taxon>
        <taxon>rosids</taxon>
        <taxon>malvids</taxon>
        <taxon>Sapindales</taxon>
        <taxon>Sapindaceae</taxon>
        <taxon>Hippocastanoideae</taxon>
        <taxon>Acereae</taxon>
        <taxon>Dipteronia</taxon>
    </lineage>
</organism>
<reference evidence="1" key="1">
    <citation type="journal article" date="2023" name="Plant J.">
        <title>Genome sequences and population genomics provide insights into the demographic history, inbreeding, and mutation load of two 'living fossil' tree species of Dipteronia.</title>
        <authorList>
            <person name="Feng Y."/>
            <person name="Comes H.P."/>
            <person name="Chen J."/>
            <person name="Zhu S."/>
            <person name="Lu R."/>
            <person name="Zhang X."/>
            <person name="Li P."/>
            <person name="Qiu J."/>
            <person name="Olsen K.M."/>
            <person name="Qiu Y."/>
        </authorList>
    </citation>
    <scope>NUCLEOTIDE SEQUENCE</scope>
    <source>
        <strain evidence="1">KIB01</strain>
    </source>
</reference>
<protein>
    <submittedName>
        <fullName evidence="1">Uncharacterized protein</fullName>
    </submittedName>
</protein>
<sequence length="110" mass="12410">MFKAQRTWHLYANTKYPGSAGHTTLDSTKNYLISFDMSLCYESFHMDLLASILHQAAPSGGQVLNTAVYVVFKLVYLTCSSKQYLLEPSKSVTSFHEHAVYVVILWAVDI</sequence>
<proteinExistence type="predicted"/>
<evidence type="ECO:0000313" key="1">
    <source>
        <dbReference type="EMBL" id="KAK2641905.1"/>
    </source>
</evidence>
<dbReference type="Proteomes" id="UP001280121">
    <property type="component" value="Unassembled WGS sequence"/>
</dbReference>
<dbReference type="AlphaFoldDB" id="A0AAD9TUB5"/>
<evidence type="ECO:0000313" key="2">
    <source>
        <dbReference type="Proteomes" id="UP001280121"/>
    </source>
</evidence>
<name>A0AAD9TUB5_9ROSI</name>
<gene>
    <name evidence="1" type="ORF">Ddye_023668</name>
</gene>
<keyword evidence="2" id="KW-1185">Reference proteome</keyword>
<accession>A0AAD9TUB5</accession>
<dbReference type="EMBL" id="JANJYI010000007">
    <property type="protein sequence ID" value="KAK2641905.1"/>
    <property type="molecule type" value="Genomic_DNA"/>
</dbReference>
<comment type="caution">
    <text evidence="1">The sequence shown here is derived from an EMBL/GenBank/DDBJ whole genome shotgun (WGS) entry which is preliminary data.</text>
</comment>